<sequence length="56" mass="6314">MSSVNSVPDLIGMMKISIDNDIVEIQKKLAQIRLEKLQIQQLLFAVSQPTQENIFG</sequence>
<name>A0AA96EP53_9VIRU</name>
<accession>A0AA96EP53</accession>
<gene>
    <name evidence="1" type="ORF">MarFTMF_145</name>
</gene>
<protein>
    <submittedName>
        <fullName evidence="1">Uncharacterized protein</fullName>
    </submittedName>
</protein>
<dbReference type="EMBL" id="OR343188">
    <property type="protein sequence ID" value="WNL49661.1"/>
    <property type="molecule type" value="Genomic_DNA"/>
</dbReference>
<evidence type="ECO:0000313" key="1">
    <source>
        <dbReference type="EMBL" id="WNL49661.1"/>
    </source>
</evidence>
<proteinExistence type="predicted"/>
<organism evidence="1">
    <name type="scientific">Marseillevirus sp</name>
    <dbReference type="NCBI Taxonomy" id="2809551"/>
    <lineage>
        <taxon>Viruses</taxon>
        <taxon>Varidnaviria</taxon>
        <taxon>Bamfordvirae</taxon>
        <taxon>Nucleocytoviricota</taxon>
        <taxon>Megaviricetes</taxon>
        <taxon>Pimascovirales</taxon>
        <taxon>Pimascovirales incertae sedis</taxon>
        <taxon>Marseilleviridae</taxon>
        <taxon>Marseillevirus</taxon>
    </lineage>
</organism>
<reference evidence="1" key="1">
    <citation type="submission" date="2023-07" db="EMBL/GenBank/DDBJ databases">
        <authorList>
            <person name="Xia Y."/>
        </authorList>
    </citation>
    <scope>NUCLEOTIDE SEQUENCE</scope>
    <source>
        <strain evidence="1">F</strain>
    </source>
</reference>